<dbReference type="EMBL" id="KZ825542">
    <property type="protein sequence ID" value="PYI28767.1"/>
    <property type="molecule type" value="Genomic_DNA"/>
</dbReference>
<feature type="compositionally biased region" description="Low complexity" evidence="1">
    <location>
        <begin position="20"/>
        <end position="41"/>
    </location>
</feature>
<protein>
    <recommendedName>
        <fullName evidence="5">C6 transcription factor</fullName>
    </recommendedName>
</protein>
<organism evidence="3 4">
    <name type="scientific">Aspergillus indologenus CBS 114.80</name>
    <dbReference type="NCBI Taxonomy" id="1450541"/>
    <lineage>
        <taxon>Eukaryota</taxon>
        <taxon>Fungi</taxon>
        <taxon>Dikarya</taxon>
        <taxon>Ascomycota</taxon>
        <taxon>Pezizomycotina</taxon>
        <taxon>Eurotiomycetes</taxon>
        <taxon>Eurotiomycetidae</taxon>
        <taxon>Eurotiales</taxon>
        <taxon>Aspergillaceae</taxon>
        <taxon>Aspergillus</taxon>
        <taxon>Aspergillus subgen. Circumdati</taxon>
    </lineage>
</organism>
<feature type="region of interest" description="Disordered" evidence="1">
    <location>
        <begin position="1"/>
        <end position="45"/>
    </location>
</feature>
<feature type="transmembrane region" description="Helical" evidence="2">
    <location>
        <begin position="212"/>
        <end position="229"/>
    </location>
</feature>
<reference evidence="3 4" key="1">
    <citation type="submission" date="2018-02" db="EMBL/GenBank/DDBJ databases">
        <title>The genomes of Aspergillus section Nigri reveals drivers in fungal speciation.</title>
        <authorList>
            <consortium name="DOE Joint Genome Institute"/>
            <person name="Vesth T.C."/>
            <person name="Nybo J."/>
            <person name="Theobald S."/>
            <person name="Brandl J."/>
            <person name="Frisvad J.C."/>
            <person name="Nielsen K.F."/>
            <person name="Lyhne E.K."/>
            <person name="Kogle M.E."/>
            <person name="Kuo A."/>
            <person name="Riley R."/>
            <person name="Clum A."/>
            <person name="Nolan M."/>
            <person name="Lipzen A."/>
            <person name="Salamov A."/>
            <person name="Henrissat B."/>
            <person name="Wiebenga A."/>
            <person name="De vries R.P."/>
            <person name="Grigoriev I.V."/>
            <person name="Mortensen U.H."/>
            <person name="Andersen M.R."/>
            <person name="Baker S.E."/>
        </authorList>
    </citation>
    <scope>NUCLEOTIDE SEQUENCE [LARGE SCALE GENOMIC DNA]</scope>
    <source>
        <strain evidence="3 4">CBS 114.80</strain>
    </source>
</reference>
<proteinExistence type="predicted"/>
<name>A0A2V5IX23_9EURO</name>
<dbReference type="Proteomes" id="UP000248817">
    <property type="component" value="Unassembled WGS sequence"/>
</dbReference>
<keyword evidence="2" id="KW-0472">Membrane</keyword>
<evidence type="ECO:0000313" key="4">
    <source>
        <dbReference type="Proteomes" id="UP000248817"/>
    </source>
</evidence>
<dbReference type="PANTHER" id="PTHR37919:SF2">
    <property type="entry name" value="EXPERA DOMAIN-CONTAINING PROTEIN"/>
    <property type="match status" value="1"/>
</dbReference>
<sequence length="260" mass="28707">MVSTRHHPDDFPPPPPPTSPSTTSRSPSANGNSSSSSSSNNTTKKWVHTPSTPITLWLVFSVPLVLWDAGYVLLRPHSMPGHRLHSPLWTPYALYGTIDYIYGWPAFNARNGFTAAQTVLNLLESAAYLYYLAVVYRHGTSLTATGRGGQPPRHPHKGVGWFLRETKVVAGRTGALALLVAYSASVMTVGKTVLYWLNEVFSGFENIGHNDLWTLVFFWIIPNGLWIVFPSYNIYILGAEIVAALETSVPRQRVGRPKSS</sequence>
<dbReference type="AlphaFoldDB" id="A0A2V5IX23"/>
<accession>A0A2V5IX23</accession>
<keyword evidence="2" id="KW-0812">Transmembrane</keyword>
<feature type="compositionally biased region" description="Basic and acidic residues" evidence="1">
    <location>
        <begin position="1"/>
        <end position="10"/>
    </location>
</feature>
<keyword evidence="4" id="KW-1185">Reference proteome</keyword>
<keyword evidence="2" id="KW-1133">Transmembrane helix</keyword>
<feature type="transmembrane region" description="Helical" evidence="2">
    <location>
        <begin position="174"/>
        <end position="197"/>
    </location>
</feature>
<dbReference type="PANTHER" id="PTHR37919">
    <property type="entry name" value="PROTEIN CBG05606"/>
    <property type="match status" value="1"/>
</dbReference>
<evidence type="ECO:0000256" key="1">
    <source>
        <dbReference type="SAM" id="MobiDB-lite"/>
    </source>
</evidence>
<feature type="transmembrane region" description="Helical" evidence="2">
    <location>
        <begin position="54"/>
        <end position="74"/>
    </location>
</feature>
<evidence type="ECO:0000313" key="3">
    <source>
        <dbReference type="EMBL" id="PYI28767.1"/>
    </source>
</evidence>
<gene>
    <name evidence="3" type="ORF">BP00DRAFT_428081</name>
</gene>
<evidence type="ECO:0008006" key="5">
    <source>
        <dbReference type="Google" id="ProtNLM"/>
    </source>
</evidence>
<evidence type="ECO:0000256" key="2">
    <source>
        <dbReference type="SAM" id="Phobius"/>
    </source>
</evidence>